<evidence type="ECO:0000256" key="2">
    <source>
        <dbReference type="ARBA" id="ARBA00022723"/>
    </source>
</evidence>
<dbReference type="InterPro" id="IPR017850">
    <property type="entry name" value="Alkaline_phosphatase_core_sf"/>
</dbReference>
<evidence type="ECO:0000313" key="8">
    <source>
        <dbReference type="Proteomes" id="UP000317648"/>
    </source>
</evidence>
<dbReference type="RefSeq" id="WP_145049756.1">
    <property type="nucleotide sequence ID" value="NZ_CP036433.1"/>
</dbReference>
<feature type="chain" id="PRO_5021772819" evidence="5">
    <location>
        <begin position="31"/>
        <end position="606"/>
    </location>
</feature>
<keyword evidence="3 7" id="KW-0378">Hydrolase</keyword>
<dbReference type="GO" id="GO:0046872">
    <property type="term" value="F:metal ion binding"/>
    <property type="evidence" value="ECO:0007669"/>
    <property type="project" value="UniProtKB-KW"/>
</dbReference>
<evidence type="ECO:0000256" key="5">
    <source>
        <dbReference type="SAM" id="SignalP"/>
    </source>
</evidence>
<sequence length="606" mass="67487" precursor="true">MRQRYFSWTRLVLLVAVVLPGACLALPTQAAEPARRPNVVVFLTDDQGWGDLGLNGNRDLQTPNIDSLARDGAMFERFFVCPVCSPTRAEFLTGRYHPRGGVYSTSSGGERLDAQAETLAERFQQAGYATAAFGKWHNGMQHPYHPNARGFDTYYGFCSGHWGNYYSPLLEENGRLVKGDGFLIDDFTDHAIQFIEEHRDQPFLVYLPYNTPHAPMQVPDKFWNRFADRQLTMLHHEPEKQDVPHTRAALAMCENIDWNVGRVLAKLEELKLADNTIVVYFHDNGPNGWRFNDGMKGRKGATDEGGVRSPLLVRWPGRIASGTKIAPIASVTDLLPTLTDLTGIPGKPAQPLDGVSLKPLLLAAPDQAASTAAAWPDRKIFSHWSGRVSVRTQRFRLDHKGLLYDMQADPGQQHDVTATWPAEQAALAKAAAAWKEELLTGLGEQDWPFPIGYGGAKYTQLPARDAETTGGIERSNRHPNCTYFLNWTSVDDRITWDVEATPGRYAVEVLYACPAADVGSVIELRLGDQAVQTQITEAHDPPLHGEENDRVPRPESYVKDFKPLSLGVLELSSGRGQLTLRALKIPGRQAMEMRLLMLTRLLDDQP</sequence>
<protein>
    <submittedName>
        <fullName evidence="7">Arylsulfatase</fullName>
        <ecNumber evidence="7">3.1.6.1</ecNumber>
    </submittedName>
</protein>
<dbReference type="SUPFAM" id="SSF53649">
    <property type="entry name" value="Alkaline phosphatase-like"/>
    <property type="match status" value="1"/>
</dbReference>
<evidence type="ECO:0000256" key="3">
    <source>
        <dbReference type="ARBA" id="ARBA00022801"/>
    </source>
</evidence>
<name>A0A518DMV7_9BACT</name>
<dbReference type="InterPro" id="IPR050738">
    <property type="entry name" value="Sulfatase"/>
</dbReference>
<dbReference type="EC" id="3.1.6.1" evidence="7"/>
<dbReference type="PANTHER" id="PTHR42693:SF53">
    <property type="entry name" value="ENDO-4-O-SULFATASE"/>
    <property type="match status" value="1"/>
</dbReference>
<dbReference type="GO" id="GO:0004065">
    <property type="term" value="F:arylsulfatase activity"/>
    <property type="evidence" value="ECO:0007669"/>
    <property type="project" value="UniProtKB-EC"/>
</dbReference>
<dbReference type="Gene3D" id="3.40.720.10">
    <property type="entry name" value="Alkaline Phosphatase, subunit A"/>
    <property type="match status" value="1"/>
</dbReference>
<evidence type="ECO:0000259" key="6">
    <source>
        <dbReference type="Pfam" id="PF00884"/>
    </source>
</evidence>
<evidence type="ECO:0000256" key="4">
    <source>
        <dbReference type="ARBA" id="ARBA00022837"/>
    </source>
</evidence>
<comment type="similarity">
    <text evidence="1">Belongs to the sulfatase family.</text>
</comment>
<keyword evidence="2" id="KW-0479">Metal-binding</keyword>
<dbReference type="PANTHER" id="PTHR42693">
    <property type="entry name" value="ARYLSULFATASE FAMILY MEMBER"/>
    <property type="match status" value="1"/>
</dbReference>
<dbReference type="CDD" id="cd16146">
    <property type="entry name" value="ARS_like"/>
    <property type="match status" value="1"/>
</dbReference>
<evidence type="ECO:0000313" key="7">
    <source>
        <dbReference type="EMBL" id="QDU93177.1"/>
    </source>
</evidence>
<keyword evidence="4" id="KW-0106">Calcium</keyword>
<proteinExistence type="inferred from homology"/>
<dbReference type="OrthoDB" id="9783154at2"/>
<reference evidence="7 8" key="1">
    <citation type="submission" date="2019-02" db="EMBL/GenBank/DDBJ databases">
        <title>Deep-cultivation of Planctomycetes and their phenomic and genomic characterization uncovers novel biology.</title>
        <authorList>
            <person name="Wiegand S."/>
            <person name="Jogler M."/>
            <person name="Boedeker C."/>
            <person name="Pinto D."/>
            <person name="Vollmers J."/>
            <person name="Rivas-Marin E."/>
            <person name="Kohn T."/>
            <person name="Peeters S.H."/>
            <person name="Heuer A."/>
            <person name="Rast P."/>
            <person name="Oberbeckmann S."/>
            <person name="Bunk B."/>
            <person name="Jeske O."/>
            <person name="Meyerdierks A."/>
            <person name="Storesund J.E."/>
            <person name="Kallscheuer N."/>
            <person name="Luecker S."/>
            <person name="Lage O.M."/>
            <person name="Pohl T."/>
            <person name="Merkel B.J."/>
            <person name="Hornburger P."/>
            <person name="Mueller R.-W."/>
            <person name="Bruemmer F."/>
            <person name="Labrenz M."/>
            <person name="Spormann A.M."/>
            <person name="Op den Camp H."/>
            <person name="Overmann J."/>
            <person name="Amann R."/>
            <person name="Jetten M.S.M."/>
            <person name="Mascher T."/>
            <person name="Medema M.H."/>
            <person name="Devos D.P."/>
            <person name="Kaster A.-K."/>
            <person name="Ovreas L."/>
            <person name="Rohde M."/>
            <person name="Galperin M.Y."/>
            <person name="Jogler C."/>
        </authorList>
    </citation>
    <scope>NUCLEOTIDE SEQUENCE [LARGE SCALE GENOMIC DNA]</scope>
    <source>
        <strain evidence="7 8">Pla85_3_4</strain>
    </source>
</reference>
<feature type="domain" description="Sulfatase N-terminal" evidence="6">
    <location>
        <begin position="37"/>
        <end position="344"/>
    </location>
</feature>
<dbReference type="AlphaFoldDB" id="A0A518DMV7"/>
<dbReference type="PROSITE" id="PS00523">
    <property type="entry name" value="SULFATASE_1"/>
    <property type="match status" value="1"/>
</dbReference>
<keyword evidence="5" id="KW-0732">Signal</keyword>
<dbReference type="EMBL" id="CP036433">
    <property type="protein sequence ID" value="QDU93177.1"/>
    <property type="molecule type" value="Genomic_DNA"/>
</dbReference>
<evidence type="ECO:0000256" key="1">
    <source>
        <dbReference type="ARBA" id="ARBA00008779"/>
    </source>
</evidence>
<keyword evidence="8" id="KW-1185">Reference proteome</keyword>
<dbReference type="Pfam" id="PF00884">
    <property type="entry name" value="Sulfatase"/>
    <property type="match status" value="1"/>
</dbReference>
<dbReference type="Proteomes" id="UP000317648">
    <property type="component" value="Chromosome"/>
</dbReference>
<dbReference type="InterPro" id="IPR024607">
    <property type="entry name" value="Sulfatase_CS"/>
</dbReference>
<gene>
    <name evidence="7" type="primary">atsA_9</name>
    <name evidence="7" type="ORF">Pla8534_09560</name>
</gene>
<dbReference type="KEGG" id="lcre:Pla8534_09560"/>
<dbReference type="InterPro" id="IPR000917">
    <property type="entry name" value="Sulfatase_N"/>
</dbReference>
<accession>A0A518DMV7</accession>
<organism evidence="7 8">
    <name type="scientific">Lignipirellula cremea</name>
    <dbReference type="NCBI Taxonomy" id="2528010"/>
    <lineage>
        <taxon>Bacteria</taxon>
        <taxon>Pseudomonadati</taxon>
        <taxon>Planctomycetota</taxon>
        <taxon>Planctomycetia</taxon>
        <taxon>Pirellulales</taxon>
        <taxon>Pirellulaceae</taxon>
        <taxon>Lignipirellula</taxon>
    </lineage>
</organism>
<feature type="signal peptide" evidence="5">
    <location>
        <begin position="1"/>
        <end position="30"/>
    </location>
</feature>